<feature type="transmembrane region" description="Helical" evidence="8">
    <location>
        <begin position="114"/>
        <end position="134"/>
    </location>
</feature>
<comment type="subcellular location">
    <subcellularLocation>
        <location evidence="1">Nucleus inner membrane</location>
        <topology evidence="1">Multi-pass membrane protein</topology>
    </subcellularLocation>
</comment>
<dbReference type="EMBL" id="CAJNOR010001344">
    <property type="protein sequence ID" value="CAF1125599.1"/>
    <property type="molecule type" value="Genomic_DNA"/>
</dbReference>
<evidence type="ECO:0000256" key="2">
    <source>
        <dbReference type="ARBA" id="ARBA00010631"/>
    </source>
</evidence>
<dbReference type="Proteomes" id="UP000663828">
    <property type="component" value="Unassembled WGS sequence"/>
</dbReference>
<feature type="transmembrane region" description="Helical" evidence="8">
    <location>
        <begin position="218"/>
        <end position="248"/>
    </location>
</feature>
<evidence type="ECO:0000256" key="3">
    <source>
        <dbReference type="ARBA" id="ARBA00022692"/>
    </source>
</evidence>
<dbReference type="InterPro" id="IPR033580">
    <property type="entry name" value="Nurim-like"/>
</dbReference>
<name>A0A814R1D9_ADIRI</name>
<evidence type="ECO:0000313" key="10">
    <source>
        <dbReference type="Proteomes" id="UP000663828"/>
    </source>
</evidence>
<evidence type="ECO:0000256" key="8">
    <source>
        <dbReference type="SAM" id="Phobius"/>
    </source>
</evidence>
<comment type="similarity">
    <text evidence="2">Belongs to the nurim family.</text>
</comment>
<dbReference type="AlphaFoldDB" id="A0A814R1D9"/>
<gene>
    <name evidence="9" type="ORF">XAT740_LOCUS19622</name>
</gene>
<feature type="transmembrane region" description="Helical" evidence="8">
    <location>
        <begin position="15"/>
        <end position="38"/>
    </location>
</feature>
<dbReference type="PANTHER" id="PTHR31040">
    <property type="entry name" value="NURIM"/>
    <property type="match status" value="1"/>
</dbReference>
<feature type="transmembrane region" description="Helical" evidence="8">
    <location>
        <begin position="71"/>
        <end position="93"/>
    </location>
</feature>
<feature type="transmembrane region" description="Helical" evidence="8">
    <location>
        <begin position="154"/>
        <end position="172"/>
    </location>
</feature>
<dbReference type="PANTHER" id="PTHR31040:SF1">
    <property type="entry name" value="NURIM"/>
    <property type="match status" value="1"/>
</dbReference>
<keyword evidence="3 8" id="KW-0812">Transmembrane</keyword>
<dbReference type="Gene3D" id="1.20.120.1630">
    <property type="match status" value="1"/>
</dbReference>
<dbReference type="GO" id="GO:0005637">
    <property type="term" value="C:nuclear inner membrane"/>
    <property type="evidence" value="ECO:0007669"/>
    <property type="project" value="UniProtKB-SubCell"/>
</dbReference>
<sequence>MKLTESPGVNILNRMFWLILNLLFGGFTALILLIWVSCDMEMPTFFFPLLTSSPFLQSIFHLRWLDLHLTLFHQILFNACLFGLFGFVHTFFARDDVQHYFTTKFLFPSFGLRTFYLILTNISAWIVMGFWQHTSIQLWDFLSNPVYEIEYRKHKILLTLFSIINLPGMLVIKQFSMLQFFGIKQIFQSSSCLMNFRTTGMNKLVTDGMFHYCRHPMYLFLLVGYILSPCVSLDKFLFVIYTIGYLYIAIPIEEKKLEVTFGPAYIAYKKCVPAVLPRFEKKNKLV</sequence>
<evidence type="ECO:0000256" key="5">
    <source>
        <dbReference type="ARBA" id="ARBA00023136"/>
    </source>
</evidence>
<keyword evidence="5 8" id="KW-0472">Membrane</keyword>
<evidence type="ECO:0000256" key="6">
    <source>
        <dbReference type="ARBA" id="ARBA00031700"/>
    </source>
</evidence>
<reference evidence="9" key="1">
    <citation type="submission" date="2021-02" db="EMBL/GenBank/DDBJ databases">
        <authorList>
            <person name="Nowell W R."/>
        </authorList>
    </citation>
    <scope>NUCLEOTIDE SEQUENCE</scope>
</reference>
<evidence type="ECO:0000313" key="9">
    <source>
        <dbReference type="EMBL" id="CAF1125599.1"/>
    </source>
</evidence>
<evidence type="ECO:0000256" key="7">
    <source>
        <dbReference type="ARBA" id="ARBA00032957"/>
    </source>
</evidence>
<comment type="caution">
    <text evidence="9">The sequence shown here is derived from an EMBL/GenBank/DDBJ whole genome shotgun (WGS) entry which is preliminary data.</text>
</comment>
<evidence type="ECO:0000256" key="4">
    <source>
        <dbReference type="ARBA" id="ARBA00022989"/>
    </source>
</evidence>
<organism evidence="9 10">
    <name type="scientific">Adineta ricciae</name>
    <name type="common">Rotifer</name>
    <dbReference type="NCBI Taxonomy" id="249248"/>
    <lineage>
        <taxon>Eukaryota</taxon>
        <taxon>Metazoa</taxon>
        <taxon>Spiralia</taxon>
        <taxon>Gnathifera</taxon>
        <taxon>Rotifera</taxon>
        <taxon>Eurotatoria</taxon>
        <taxon>Bdelloidea</taxon>
        <taxon>Adinetida</taxon>
        <taxon>Adinetidae</taxon>
        <taxon>Adineta</taxon>
    </lineage>
</organism>
<keyword evidence="10" id="KW-1185">Reference proteome</keyword>
<protein>
    <recommendedName>
        <fullName evidence="7">Nuclear envelope membrane protein</fullName>
    </recommendedName>
    <alternativeName>
        <fullName evidence="6">Nuclear rim protein</fullName>
    </alternativeName>
</protein>
<dbReference type="GO" id="GO:0006656">
    <property type="term" value="P:phosphatidylcholine biosynthetic process"/>
    <property type="evidence" value="ECO:0007669"/>
    <property type="project" value="UniProtKB-UniPathway"/>
</dbReference>
<accession>A0A814R1D9</accession>
<keyword evidence="4 8" id="KW-1133">Transmembrane helix</keyword>
<evidence type="ECO:0000256" key="1">
    <source>
        <dbReference type="ARBA" id="ARBA00004473"/>
    </source>
</evidence>
<dbReference type="UniPathway" id="UPA00753"/>
<feature type="transmembrane region" description="Helical" evidence="8">
    <location>
        <begin position="45"/>
        <end position="65"/>
    </location>
</feature>
<proteinExistence type="inferred from homology"/>